<protein>
    <recommendedName>
        <fullName evidence="4">DUF5671 domain-containing protein</fullName>
    </recommendedName>
</protein>
<evidence type="ECO:0000313" key="2">
    <source>
        <dbReference type="EMBL" id="MFC4478391.1"/>
    </source>
</evidence>
<name>A0ABV8ZF74_9FLAO</name>
<evidence type="ECO:0008006" key="4">
    <source>
        <dbReference type="Google" id="ProtNLM"/>
    </source>
</evidence>
<feature type="transmembrane region" description="Helical" evidence="1">
    <location>
        <begin position="64"/>
        <end position="83"/>
    </location>
</feature>
<feature type="transmembrane region" description="Helical" evidence="1">
    <location>
        <begin position="104"/>
        <end position="127"/>
    </location>
</feature>
<comment type="caution">
    <text evidence="2">The sequence shown here is derived from an EMBL/GenBank/DDBJ whole genome shotgun (WGS) entry which is preliminary data.</text>
</comment>
<dbReference type="EMBL" id="JBHSFY010000009">
    <property type="protein sequence ID" value="MFC4478391.1"/>
    <property type="molecule type" value="Genomic_DNA"/>
</dbReference>
<organism evidence="2 3">
    <name type="scientific">Flavobacterium chungangensis</name>
    <dbReference type="NCBI Taxonomy" id="2708132"/>
    <lineage>
        <taxon>Bacteria</taxon>
        <taxon>Pseudomonadati</taxon>
        <taxon>Bacteroidota</taxon>
        <taxon>Flavobacteriia</taxon>
        <taxon>Flavobacteriales</taxon>
        <taxon>Flavobacteriaceae</taxon>
        <taxon>Flavobacterium</taxon>
    </lineage>
</organism>
<evidence type="ECO:0000313" key="3">
    <source>
        <dbReference type="Proteomes" id="UP001596003"/>
    </source>
</evidence>
<dbReference type="Proteomes" id="UP001596003">
    <property type="component" value="Unassembled WGS sequence"/>
</dbReference>
<dbReference type="RefSeq" id="WP_379798959.1">
    <property type="nucleotide sequence ID" value="NZ_JBHSFY010000009.1"/>
</dbReference>
<feature type="transmembrane region" description="Helical" evidence="1">
    <location>
        <begin position="32"/>
        <end position="52"/>
    </location>
</feature>
<keyword evidence="1" id="KW-1133">Transmembrane helix</keyword>
<keyword evidence="3" id="KW-1185">Reference proteome</keyword>
<keyword evidence="1" id="KW-0472">Membrane</keyword>
<reference evidence="3" key="1">
    <citation type="journal article" date="2019" name="Int. J. Syst. Evol. Microbiol.">
        <title>The Global Catalogue of Microorganisms (GCM) 10K type strain sequencing project: providing services to taxonomists for standard genome sequencing and annotation.</title>
        <authorList>
            <consortium name="The Broad Institute Genomics Platform"/>
            <consortium name="The Broad Institute Genome Sequencing Center for Infectious Disease"/>
            <person name="Wu L."/>
            <person name="Ma J."/>
        </authorList>
    </citation>
    <scope>NUCLEOTIDE SEQUENCE [LARGE SCALE GENOMIC DNA]</scope>
    <source>
        <strain evidence="3">NBRC 103627</strain>
    </source>
</reference>
<keyword evidence="1" id="KW-0812">Transmembrane</keyword>
<accession>A0ABV8ZF74</accession>
<gene>
    <name evidence="2" type="ORF">ACFO3N_15060</name>
</gene>
<sequence length="148" mass="17318">MLLKKAYYYFYYQLYKSTNPSSIFPRSFRASLYLDVLFIFIGFSSLNIYGTFIEPGFNIGDGKWCIILYIAIICVPNYFIFEHKAQWKEIVKEFDKLPKKTNQIGRFIVLGIVALIIASLIFSVYLMDQNAKANHTGPYSKEYIEQEK</sequence>
<proteinExistence type="predicted"/>
<evidence type="ECO:0000256" key="1">
    <source>
        <dbReference type="SAM" id="Phobius"/>
    </source>
</evidence>